<dbReference type="RefSeq" id="WP_123091043.1">
    <property type="nucleotide sequence ID" value="NZ_CP044548.2"/>
</dbReference>
<sequence length="327" mass="36736">MSKASGQSRSVVLGAAIAVLGAAVFLLGLVANLLSVRDWYFEMADGQARTGWVLLAVVVLIAGFLVLWQSRSDAHLRGQEETRHATNLQTVRDEAEAERESETAKAERQAAALKKEHADEIAGLKEKHRLKLEELEKARIGWEVDETELTVRAQAAEGEVETLQRQVAELVEPKRMRADVELVNKTLGDLAVGGRVRDTIINGQHECKYFDRDFLRPLDEFRHEASEALVRLKDRELRDRLAALLDALAKFHDGTSGLIFVRRPHDPGTGDLMLVQPPEGPWAARDPEDPWRAYYDVVRAQQRSLGEVCEALVGVERRLHDLRVDYL</sequence>
<accession>A0A5P8FLM8</accession>
<gene>
    <name evidence="3" type="ORF">EEW87_004360</name>
</gene>
<dbReference type="GeneID" id="59160382"/>
<proteinExistence type="predicted"/>
<feature type="region of interest" description="Disordered" evidence="1">
    <location>
        <begin position="78"/>
        <end position="103"/>
    </location>
</feature>
<evidence type="ECO:0000256" key="2">
    <source>
        <dbReference type="SAM" id="Phobius"/>
    </source>
</evidence>
<feature type="transmembrane region" description="Helical" evidence="2">
    <location>
        <begin position="12"/>
        <end position="31"/>
    </location>
</feature>
<keyword evidence="2" id="KW-1133">Transmembrane helix</keyword>
<protein>
    <submittedName>
        <fullName evidence="3">Uncharacterized protein</fullName>
    </submittedName>
</protein>
<evidence type="ECO:0000256" key="1">
    <source>
        <dbReference type="SAM" id="MobiDB-lite"/>
    </source>
</evidence>
<feature type="compositionally biased region" description="Basic and acidic residues" evidence="1">
    <location>
        <begin position="91"/>
        <end position="103"/>
    </location>
</feature>
<organism evidence="3 4">
    <name type="scientific">Janibacter melonis</name>
    <dbReference type="NCBI Taxonomy" id="262209"/>
    <lineage>
        <taxon>Bacteria</taxon>
        <taxon>Bacillati</taxon>
        <taxon>Actinomycetota</taxon>
        <taxon>Actinomycetes</taxon>
        <taxon>Micrococcales</taxon>
        <taxon>Intrasporangiaceae</taxon>
        <taxon>Janibacter</taxon>
    </lineage>
</organism>
<name>A0A5P8FLM8_9MICO</name>
<dbReference type="Proteomes" id="UP000271708">
    <property type="component" value="Chromosome"/>
</dbReference>
<keyword evidence="2" id="KW-0812">Transmembrane</keyword>
<dbReference type="KEGG" id="jme:EEW87_004360"/>
<keyword evidence="2" id="KW-0472">Membrane</keyword>
<evidence type="ECO:0000313" key="4">
    <source>
        <dbReference type="Proteomes" id="UP000271708"/>
    </source>
</evidence>
<dbReference type="AlphaFoldDB" id="A0A5P8FLM8"/>
<evidence type="ECO:0000313" key="3">
    <source>
        <dbReference type="EMBL" id="QFQ29732.2"/>
    </source>
</evidence>
<dbReference type="EMBL" id="CP044548">
    <property type="protein sequence ID" value="QFQ29732.2"/>
    <property type="molecule type" value="Genomic_DNA"/>
</dbReference>
<reference evidence="3 4" key="1">
    <citation type="submission" date="2019-09" db="EMBL/GenBank/DDBJ databases">
        <title>Complete Genome Sequence of Janibacter melonis M714 with both human health impact and industrial applications.</title>
        <authorList>
            <person name="Jin M."/>
            <person name="Zhao Q.R."/>
        </authorList>
    </citation>
    <scope>NUCLEOTIDE SEQUENCE [LARGE SCALE GENOMIC DNA]</scope>
    <source>
        <strain evidence="3 4">M714</strain>
    </source>
</reference>
<feature type="transmembrane region" description="Helical" evidence="2">
    <location>
        <begin position="51"/>
        <end position="68"/>
    </location>
</feature>